<dbReference type="Gene3D" id="1.10.10.10">
    <property type="entry name" value="Winged helix-like DNA-binding domain superfamily/Winged helix DNA-binding domain"/>
    <property type="match status" value="1"/>
</dbReference>
<feature type="domain" description="Helicase Helix-turn-helix" evidence="1">
    <location>
        <begin position="257"/>
        <end position="345"/>
    </location>
</feature>
<dbReference type="PIRSF" id="PIRSF021350">
    <property type="entry name" value="UCP021350"/>
    <property type="match status" value="1"/>
</dbReference>
<proteinExistence type="predicted"/>
<evidence type="ECO:0000313" key="3">
    <source>
        <dbReference type="Proteomes" id="UP000682134"/>
    </source>
</evidence>
<protein>
    <submittedName>
        <fullName evidence="2">Helix-turn-helix domain-containing protein</fullName>
    </submittedName>
</protein>
<dbReference type="InterPro" id="IPR008308">
    <property type="entry name" value="YpbB-like"/>
</dbReference>
<evidence type="ECO:0000259" key="1">
    <source>
        <dbReference type="Pfam" id="PF14493"/>
    </source>
</evidence>
<gene>
    <name evidence="2" type="ORF">J5Y03_03445</name>
</gene>
<reference evidence="2" key="1">
    <citation type="submission" date="2021-04" db="EMBL/GenBank/DDBJ databases">
        <title>Genome seq and assembly of Bacillus sp.</title>
        <authorList>
            <person name="Chhetri G."/>
        </authorList>
    </citation>
    <scope>NUCLEOTIDE SEQUENCE</scope>
    <source>
        <strain evidence="2">RG28</strain>
    </source>
</reference>
<keyword evidence="3" id="KW-1185">Reference proteome</keyword>
<comment type="caution">
    <text evidence="2">The sequence shown here is derived from an EMBL/GenBank/DDBJ whole genome shotgun (WGS) entry which is preliminary data.</text>
</comment>
<dbReference type="EMBL" id="JAGIYQ010000002">
    <property type="protein sequence ID" value="MBP0724237.1"/>
    <property type="molecule type" value="Genomic_DNA"/>
</dbReference>
<sequence length="350" mass="41329">MNSYLSYIILYVFYKYKGERTSQAVYYLLKGKQSAQVIQDSHFFHVYKFFGIFSLIQIEQFESTHQELVLNGYLVELEQKGYYIVTELGNQFLKESKMKFPTFSNLNGLKNRKPSEFFWKRYSLFFQTVSNLNKNIRYFKPVQQDQQIINWVKTSILSLKKKKEEIVKQFFEETVKLLKGIPTEEANLFSKRLSGSNEFGLTSQQIALELDEDHWLVHVRFQAILHSILSILNKNKSSFPMLSIFIEQINQQTSTQTALETKKYFEKGLTVKEISQRRGLKESTIEDHIVEFAIYDLDFPFERFVTVEELNKIIETSRNLKTLKLRSIKESLHDDVSYFQIRLALVKLGE</sequence>
<evidence type="ECO:0000313" key="2">
    <source>
        <dbReference type="EMBL" id="MBP0724237.1"/>
    </source>
</evidence>
<dbReference type="InterPro" id="IPR029491">
    <property type="entry name" value="Helicase_HTH"/>
</dbReference>
<dbReference type="AlphaFoldDB" id="A0A940NNV3"/>
<organism evidence="2 3">
    <name type="scientific">Gottfriedia endophytica</name>
    <dbReference type="NCBI Taxonomy" id="2820819"/>
    <lineage>
        <taxon>Bacteria</taxon>
        <taxon>Bacillati</taxon>
        <taxon>Bacillota</taxon>
        <taxon>Bacilli</taxon>
        <taxon>Bacillales</taxon>
        <taxon>Bacillaceae</taxon>
        <taxon>Gottfriedia</taxon>
    </lineage>
</organism>
<dbReference type="Proteomes" id="UP000682134">
    <property type="component" value="Unassembled WGS sequence"/>
</dbReference>
<dbReference type="InterPro" id="IPR036388">
    <property type="entry name" value="WH-like_DNA-bd_sf"/>
</dbReference>
<accession>A0A940NNV3</accession>
<dbReference type="Pfam" id="PF14493">
    <property type="entry name" value="HTH_40"/>
    <property type="match status" value="1"/>
</dbReference>
<dbReference type="RefSeq" id="WP_209402560.1">
    <property type="nucleotide sequence ID" value="NZ_JAGIYQ010000002.1"/>
</dbReference>
<name>A0A940NNV3_9BACI</name>